<evidence type="ECO:0000259" key="3">
    <source>
        <dbReference type="Pfam" id="PF05193"/>
    </source>
</evidence>
<dbReference type="GO" id="GO:0046872">
    <property type="term" value="F:metal ion binding"/>
    <property type="evidence" value="ECO:0007669"/>
    <property type="project" value="InterPro"/>
</dbReference>
<name>A0A2R8AV30_9RHOB</name>
<evidence type="ECO:0000259" key="2">
    <source>
        <dbReference type="Pfam" id="PF00675"/>
    </source>
</evidence>
<keyword evidence="5" id="KW-1185">Reference proteome</keyword>
<dbReference type="Pfam" id="PF00675">
    <property type="entry name" value="Peptidase_M16"/>
    <property type="match status" value="1"/>
</dbReference>
<dbReference type="InterPro" id="IPR011249">
    <property type="entry name" value="Metalloenz_LuxS/M16"/>
</dbReference>
<dbReference type="Proteomes" id="UP000244904">
    <property type="component" value="Unassembled WGS sequence"/>
</dbReference>
<feature type="domain" description="Peptidase M16 N-terminal" evidence="2">
    <location>
        <begin position="36"/>
        <end position="177"/>
    </location>
</feature>
<evidence type="ECO:0000313" key="5">
    <source>
        <dbReference type="Proteomes" id="UP000244904"/>
    </source>
</evidence>
<dbReference type="EC" id="3.4.24.-" evidence="4"/>
<feature type="signal peptide" evidence="1">
    <location>
        <begin position="1"/>
        <end position="19"/>
    </location>
</feature>
<dbReference type="OrthoDB" id="9811314at2"/>
<dbReference type="InterPro" id="IPR007863">
    <property type="entry name" value="Peptidase_M16_C"/>
</dbReference>
<accession>A0A2R8AV30</accession>
<dbReference type="RefSeq" id="WP_108885728.1">
    <property type="nucleotide sequence ID" value="NZ_OMOJ01000002.1"/>
</dbReference>
<sequence>MKYLLAFALTILSALPLRAEINIQEIETPAGFDVWLVEEHSIPFVALELRFKGGASLDLPGKRGATYLMTGLLEEGAGPYDARGFAEGAEAIAANFDYDTYDDSIAISAKFLTETSDQALALLRESLINPRFDDVDVDRVRQQVLTGLQGDAKDPDTIASNRFSALAYGDHPYATAYEGTIESVQALTREDLQAAHQGAMAKDRVYISAAGDITPDELARLVDALLADLPETGLPMPGHVDVAMPGGTIVVPFETPQSVALFGHEGIAIEDPDYFAAYVMNVVLGGGGFEARLMDEVREKRGLTYGVYSYLVSRDHAAIYAGRVASANDRIAEAIEVIRAEWAKMRDNGVSEDELRRAKTYLTGAYPLRFDGNNAIANILVGMQMQGFPADYVETRNDRVTAVTQDDVARVAKRLLKPEALTFVVVGQPEGLEATAN</sequence>
<evidence type="ECO:0000256" key="1">
    <source>
        <dbReference type="SAM" id="SignalP"/>
    </source>
</evidence>
<dbReference type="Gene3D" id="3.30.830.10">
    <property type="entry name" value="Metalloenzyme, LuxS/M16 peptidase-like"/>
    <property type="match status" value="2"/>
</dbReference>
<organism evidence="4 5">
    <name type="scientific">Pseudoprimorskyibacter insulae</name>
    <dbReference type="NCBI Taxonomy" id="1695997"/>
    <lineage>
        <taxon>Bacteria</taxon>
        <taxon>Pseudomonadati</taxon>
        <taxon>Pseudomonadota</taxon>
        <taxon>Alphaproteobacteria</taxon>
        <taxon>Rhodobacterales</taxon>
        <taxon>Paracoccaceae</taxon>
        <taxon>Pseudoprimorskyibacter</taxon>
    </lineage>
</organism>
<feature type="chain" id="PRO_5015325863" evidence="1">
    <location>
        <begin position="20"/>
        <end position="437"/>
    </location>
</feature>
<reference evidence="5" key="1">
    <citation type="submission" date="2018-03" db="EMBL/GenBank/DDBJ databases">
        <authorList>
            <person name="Rodrigo-Torres L."/>
            <person name="Arahal R. D."/>
            <person name="Lucena T."/>
        </authorList>
    </citation>
    <scope>NUCLEOTIDE SEQUENCE [LARGE SCALE GENOMIC DNA]</scope>
    <source>
        <strain evidence="5">CECT 8871</strain>
    </source>
</reference>
<keyword evidence="1" id="KW-0732">Signal</keyword>
<dbReference type="Pfam" id="PF05193">
    <property type="entry name" value="Peptidase_M16_C"/>
    <property type="match status" value="1"/>
</dbReference>
<dbReference type="PANTHER" id="PTHR11851:SF224">
    <property type="entry name" value="PROCESSING PROTEASE"/>
    <property type="match status" value="1"/>
</dbReference>
<dbReference type="GO" id="GO:0006508">
    <property type="term" value="P:proteolysis"/>
    <property type="evidence" value="ECO:0007669"/>
    <property type="project" value="UniProtKB-KW"/>
</dbReference>
<dbReference type="InterPro" id="IPR011765">
    <property type="entry name" value="Pept_M16_N"/>
</dbReference>
<dbReference type="PANTHER" id="PTHR11851">
    <property type="entry name" value="METALLOPROTEASE"/>
    <property type="match status" value="1"/>
</dbReference>
<keyword evidence="4" id="KW-0378">Hydrolase</keyword>
<keyword evidence="4" id="KW-0645">Protease</keyword>
<feature type="domain" description="Peptidase M16 C-terminal" evidence="3">
    <location>
        <begin position="187"/>
        <end position="361"/>
    </location>
</feature>
<evidence type="ECO:0000313" key="4">
    <source>
        <dbReference type="EMBL" id="SPF79898.1"/>
    </source>
</evidence>
<dbReference type="EMBL" id="OMOJ01000002">
    <property type="protein sequence ID" value="SPF79898.1"/>
    <property type="molecule type" value="Genomic_DNA"/>
</dbReference>
<dbReference type="AlphaFoldDB" id="A0A2R8AV30"/>
<gene>
    <name evidence="4" type="ORF">PRI8871_01699</name>
</gene>
<protein>
    <submittedName>
        <fullName evidence="4">Putative zinc protease</fullName>
        <ecNumber evidence="4">3.4.24.-</ecNumber>
    </submittedName>
</protein>
<proteinExistence type="predicted"/>
<dbReference type="GO" id="GO:0008233">
    <property type="term" value="F:peptidase activity"/>
    <property type="evidence" value="ECO:0007669"/>
    <property type="project" value="UniProtKB-KW"/>
</dbReference>
<dbReference type="SUPFAM" id="SSF63411">
    <property type="entry name" value="LuxS/MPP-like metallohydrolase"/>
    <property type="match status" value="2"/>
</dbReference>
<dbReference type="InterPro" id="IPR050361">
    <property type="entry name" value="MPP/UQCRC_Complex"/>
</dbReference>